<evidence type="ECO:0000256" key="2">
    <source>
        <dbReference type="ARBA" id="ARBA00010961"/>
    </source>
</evidence>
<dbReference type="RefSeq" id="WP_132347034.1">
    <property type="nucleotide sequence ID" value="NZ_CAWOLF010000019.1"/>
</dbReference>
<dbReference type="NCBIfam" id="NF033543">
    <property type="entry name" value="transpos_IS256"/>
    <property type="match status" value="1"/>
</dbReference>
<dbReference type="EMBL" id="PUJX01000019">
    <property type="protein sequence ID" value="TDB47904.1"/>
    <property type="molecule type" value="Genomic_DNA"/>
</dbReference>
<reference evidence="7 8" key="1">
    <citation type="journal article" date="2019" name="Int. J. Syst. Evol. Microbiol.">
        <title>Photorhabdus khanii subsp. guanajuatensis subsp. nov., isolated from Heterorhabditis atacamensis, and Photorhabdus luminescens subsp. mexicana subsp. nov., isolated from Heterorhabditis mexicana entomopathogenic nematodes.</title>
        <authorList>
            <person name="Machado R.A.R."/>
            <person name="Bruno P."/>
            <person name="Arce C.C.M."/>
            <person name="Liechti N."/>
            <person name="Kohler A."/>
            <person name="Bernal J."/>
            <person name="Bruggmann R."/>
            <person name="Turlings T.C.J."/>
        </authorList>
    </citation>
    <scope>NUCLEOTIDE SEQUENCE [LARGE SCALE GENOMIC DNA]</scope>
    <source>
        <strain evidence="7 8">MEX47-22</strain>
    </source>
</reference>
<proteinExistence type="inferred from homology"/>
<keyword evidence="6" id="KW-0814">Transposable element</keyword>
<keyword evidence="3 6" id="KW-0815">Transposition</keyword>
<dbReference type="AlphaFoldDB" id="A0A4R4J343"/>
<evidence type="ECO:0000256" key="6">
    <source>
        <dbReference type="RuleBase" id="RU365089"/>
    </source>
</evidence>
<evidence type="ECO:0000256" key="1">
    <source>
        <dbReference type="ARBA" id="ARBA00002190"/>
    </source>
</evidence>
<dbReference type="InterPro" id="IPR001207">
    <property type="entry name" value="Transposase_mutator"/>
</dbReference>
<dbReference type="GO" id="GO:0006313">
    <property type="term" value="P:DNA transposition"/>
    <property type="evidence" value="ECO:0007669"/>
    <property type="project" value="UniProtKB-UniRule"/>
</dbReference>
<keyword evidence="4 6" id="KW-0238">DNA-binding</keyword>
<protein>
    <recommendedName>
        <fullName evidence="6">Mutator family transposase</fullName>
    </recommendedName>
</protein>
<comment type="caution">
    <text evidence="7">The sequence shown here is derived from an EMBL/GenBank/DDBJ whole genome shotgun (WGS) entry which is preliminary data.</text>
</comment>
<evidence type="ECO:0000256" key="5">
    <source>
        <dbReference type="ARBA" id="ARBA00023172"/>
    </source>
</evidence>
<dbReference type="GO" id="GO:0004803">
    <property type="term" value="F:transposase activity"/>
    <property type="evidence" value="ECO:0007669"/>
    <property type="project" value="UniProtKB-UniRule"/>
</dbReference>
<dbReference type="PANTHER" id="PTHR33217:SF8">
    <property type="entry name" value="MUTATOR FAMILY TRANSPOSASE"/>
    <property type="match status" value="1"/>
</dbReference>
<dbReference type="PANTHER" id="PTHR33217">
    <property type="entry name" value="TRANSPOSASE FOR INSERTION SEQUENCE ELEMENT IS1081"/>
    <property type="match status" value="1"/>
</dbReference>
<dbReference type="Pfam" id="PF00872">
    <property type="entry name" value="Transposase_mut"/>
    <property type="match status" value="1"/>
</dbReference>
<dbReference type="Proteomes" id="UP000295550">
    <property type="component" value="Unassembled WGS sequence"/>
</dbReference>
<accession>A0A4R4J343</accession>
<gene>
    <name evidence="7" type="ORF">C5468_17605</name>
</gene>
<comment type="function">
    <text evidence="1 6">Required for the transposition of the insertion element.</text>
</comment>
<evidence type="ECO:0000313" key="8">
    <source>
        <dbReference type="Proteomes" id="UP000295550"/>
    </source>
</evidence>
<evidence type="ECO:0000256" key="3">
    <source>
        <dbReference type="ARBA" id="ARBA00022578"/>
    </source>
</evidence>
<keyword evidence="5 6" id="KW-0233">DNA recombination</keyword>
<organism evidence="7 8">
    <name type="scientific">Photorhabdus luminescens subsp. mexicana</name>
    <dbReference type="NCBI Taxonomy" id="2100167"/>
    <lineage>
        <taxon>Bacteria</taxon>
        <taxon>Pseudomonadati</taxon>
        <taxon>Pseudomonadota</taxon>
        <taxon>Gammaproteobacteria</taxon>
        <taxon>Enterobacterales</taxon>
        <taxon>Morganellaceae</taxon>
        <taxon>Photorhabdus</taxon>
    </lineage>
</organism>
<dbReference type="GO" id="GO:0003677">
    <property type="term" value="F:DNA binding"/>
    <property type="evidence" value="ECO:0007669"/>
    <property type="project" value="UniProtKB-UniRule"/>
</dbReference>
<evidence type="ECO:0000313" key="7">
    <source>
        <dbReference type="EMBL" id="TDB47904.1"/>
    </source>
</evidence>
<sequence length="400" mass="45614">MTQPFDFNKVLKALQEGQALTGKDGILTPLIKQLTEAALAAELDSHLAQDIEVNRRKGSTKKTIKTPTGHFELATPRDRNGTFEPQLVKKHQTTLSNEIEQKIIRLFALGMSYNDISREIEDLYAFSVSSATISAVTDKVIPELKLWQQRPLDAIYPFVWLDAIHYKIREDGRYVSKAVYTVLALNLEGKKEVLGLYLSESEGANFWLSVLTDLQNRGLKDILIACVDGLTGFPEAISSIYPQTEVQLCIIHQSRNSIKYVASKHHKTFMADLKPVYRAVSKEAAKSALDELEMKWGQHYPVVIQSWRRKWVNLSGYFRYPAALRKVIYTTNAIESVHRQFRKLTKTKGAFPNENSLLKLFYLGLLNAQEKWTMPIQSWNLTLSQLCIYFEGRLDNVITL</sequence>
<evidence type="ECO:0000256" key="4">
    <source>
        <dbReference type="ARBA" id="ARBA00023125"/>
    </source>
</evidence>
<comment type="similarity">
    <text evidence="2 6">Belongs to the transposase mutator family.</text>
</comment>
<name>A0A4R4J343_PHOLU</name>